<evidence type="ECO:0000259" key="9">
    <source>
        <dbReference type="PROSITE" id="PS51379"/>
    </source>
</evidence>
<keyword evidence="8" id="KW-0411">Iron-sulfur</keyword>
<dbReference type="PROSITE" id="PS00198">
    <property type="entry name" value="4FE4S_FER_1"/>
    <property type="match status" value="1"/>
</dbReference>
<dbReference type="InterPro" id="IPR051473">
    <property type="entry name" value="P2Ox-like"/>
</dbReference>
<dbReference type="AlphaFoldDB" id="A0A7W8E5H7"/>
<evidence type="ECO:0000256" key="3">
    <source>
        <dbReference type="ARBA" id="ARBA00022630"/>
    </source>
</evidence>
<keyword evidence="4" id="KW-0479">Metal-binding</keyword>
<evidence type="ECO:0000256" key="6">
    <source>
        <dbReference type="ARBA" id="ARBA00023002"/>
    </source>
</evidence>
<dbReference type="Gene3D" id="3.50.50.60">
    <property type="entry name" value="FAD/NAD(P)-binding domain"/>
    <property type="match status" value="1"/>
</dbReference>
<evidence type="ECO:0000256" key="8">
    <source>
        <dbReference type="ARBA" id="ARBA00023014"/>
    </source>
</evidence>
<dbReference type="SUPFAM" id="SSF51905">
    <property type="entry name" value="FAD/NAD(P)-binding domain"/>
    <property type="match status" value="1"/>
</dbReference>
<evidence type="ECO:0000256" key="7">
    <source>
        <dbReference type="ARBA" id="ARBA00023004"/>
    </source>
</evidence>
<dbReference type="PANTHER" id="PTHR42784:SF1">
    <property type="entry name" value="PYRANOSE 2-OXIDASE"/>
    <property type="match status" value="1"/>
</dbReference>
<accession>A0A7W8E5H7</accession>
<comment type="similarity">
    <text evidence="2">Belongs to the GMC oxidoreductase family.</text>
</comment>
<dbReference type="RefSeq" id="WP_184221353.1">
    <property type="nucleotide sequence ID" value="NZ_JACHIP010000006.1"/>
</dbReference>
<dbReference type="GO" id="GO:0016491">
    <property type="term" value="F:oxidoreductase activity"/>
    <property type="evidence" value="ECO:0007669"/>
    <property type="project" value="UniProtKB-KW"/>
</dbReference>
<evidence type="ECO:0000313" key="10">
    <source>
        <dbReference type="EMBL" id="MBB5059656.1"/>
    </source>
</evidence>
<gene>
    <name evidence="10" type="ORF">HDF16_004382</name>
</gene>
<evidence type="ECO:0000256" key="4">
    <source>
        <dbReference type="ARBA" id="ARBA00022723"/>
    </source>
</evidence>
<dbReference type="GO" id="GO:0051536">
    <property type="term" value="F:iron-sulfur cluster binding"/>
    <property type="evidence" value="ECO:0007669"/>
    <property type="project" value="UniProtKB-KW"/>
</dbReference>
<keyword evidence="6" id="KW-0560">Oxidoreductase</keyword>
<keyword evidence="7" id="KW-0408">Iron</keyword>
<evidence type="ECO:0000313" key="11">
    <source>
        <dbReference type="Proteomes" id="UP000540989"/>
    </source>
</evidence>
<dbReference type="EMBL" id="JACHIP010000006">
    <property type="protein sequence ID" value="MBB5059656.1"/>
    <property type="molecule type" value="Genomic_DNA"/>
</dbReference>
<protein>
    <submittedName>
        <fullName evidence="10">Ferredoxin</fullName>
    </submittedName>
</protein>
<dbReference type="GO" id="GO:0046872">
    <property type="term" value="F:metal ion binding"/>
    <property type="evidence" value="ECO:0007669"/>
    <property type="project" value="UniProtKB-KW"/>
</dbReference>
<feature type="domain" description="4Fe-4S ferredoxin-type" evidence="9">
    <location>
        <begin position="207"/>
        <end position="237"/>
    </location>
</feature>
<keyword evidence="5" id="KW-0274">FAD</keyword>
<reference evidence="10 11" key="1">
    <citation type="submission" date="2020-08" db="EMBL/GenBank/DDBJ databases">
        <title>Genomic Encyclopedia of Type Strains, Phase IV (KMG-V): Genome sequencing to study the core and pangenomes of soil and plant-associated prokaryotes.</title>
        <authorList>
            <person name="Whitman W."/>
        </authorList>
    </citation>
    <scope>NUCLEOTIDE SEQUENCE [LARGE SCALE GENOMIC DNA]</scope>
    <source>
        <strain evidence="10 11">M8UP14</strain>
    </source>
</reference>
<dbReference type="Proteomes" id="UP000540989">
    <property type="component" value="Unassembled WGS sequence"/>
</dbReference>
<dbReference type="InterPro" id="IPR036188">
    <property type="entry name" value="FAD/NAD-bd_sf"/>
</dbReference>
<name>A0A7W8E5H7_9BACT</name>
<evidence type="ECO:0000256" key="5">
    <source>
        <dbReference type="ARBA" id="ARBA00022827"/>
    </source>
</evidence>
<comment type="caution">
    <text evidence="10">The sequence shown here is derived from an EMBL/GenBank/DDBJ whole genome shotgun (WGS) entry which is preliminary data.</text>
</comment>
<keyword evidence="11" id="KW-1185">Reference proteome</keyword>
<keyword evidence="3" id="KW-0285">Flavoprotein</keyword>
<proteinExistence type="inferred from homology"/>
<dbReference type="InterPro" id="IPR017896">
    <property type="entry name" value="4Fe4S_Fe-S-bd"/>
</dbReference>
<dbReference type="PROSITE" id="PS51379">
    <property type="entry name" value="4FE4S_FER_2"/>
    <property type="match status" value="1"/>
</dbReference>
<comment type="cofactor">
    <cofactor evidence="1">
        <name>FAD</name>
        <dbReference type="ChEBI" id="CHEBI:57692"/>
    </cofactor>
</comment>
<evidence type="ECO:0000256" key="2">
    <source>
        <dbReference type="ARBA" id="ARBA00010790"/>
    </source>
</evidence>
<dbReference type="PANTHER" id="PTHR42784">
    <property type="entry name" value="PYRANOSE 2-OXIDASE"/>
    <property type="match status" value="1"/>
</dbReference>
<organism evidence="10 11">
    <name type="scientific">Granulicella aggregans</name>
    <dbReference type="NCBI Taxonomy" id="474949"/>
    <lineage>
        <taxon>Bacteria</taxon>
        <taxon>Pseudomonadati</taxon>
        <taxon>Acidobacteriota</taxon>
        <taxon>Terriglobia</taxon>
        <taxon>Terriglobales</taxon>
        <taxon>Acidobacteriaceae</taxon>
        <taxon>Granulicella</taxon>
    </lineage>
</organism>
<dbReference type="InterPro" id="IPR017900">
    <property type="entry name" value="4Fe4S_Fe_S_CS"/>
</dbReference>
<evidence type="ECO:0000256" key="1">
    <source>
        <dbReference type="ARBA" id="ARBA00001974"/>
    </source>
</evidence>
<sequence length="529" mass="57225">MQPLHLVVGSGPTGVSCAMALLARGCRVEMIDAGVDLEQAAAEKVSGLQAIAPVSWTDEKTSFLRAKMDAGVDGIPLKLAYGSDYPYRLSHGATAVECHGADSKPSCAKGGLSNVWGSAVMPYRQADMDDWPAVTRDLSEHYRAVTKFMPVAASYDNLAQEFPTYTDYERPMPASPQAAALATDWGRRSDKLKAAGVTFGRSRLAVNTTGIEKPGPCVKCGLCMYGCPYRLIWSSADAVDQLRNHPGFAYRPGLTVTAVSETASEVQVKAQTEAGECVSISGARVYLAAGVMATTAILLRSLDRYDQPVQMKDSQYFLLPMLRKRGISRFNRKDLHTLAQLFVEIMDIGVSPYTIHLQGYTYNELFEQPVAKMLGPLRAVFPSDAFFSRLFLFQGYLHSRHSQTVSLALQKSADGETLRVTGEDSPEVKAILRKVVRKLVGLHGPLGAVPLAPLMRPGFPGRGFHSGGVFPMSDNPSQNESDIYGRPAGLRRIHAVDSTVMSSIAATTVTFTAMANAHRIGTLAPGLEN</sequence>